<dbReference type="Pfam" id="PF05621">
    <property type="entry name" value="TniB"/>
    <property type="match status" value="1"/>
</dbReference>
<dbReference type="Proteomes" id="UP000077927">
    <property type="component" value="Chromosome 1"/>
</dbReference>
<proteinExistence type="predicted"/>
<accession>A0AAC9BK42</accession>
<dbReference type="PANTHER" id="PTHR35894">
    <property type="entry name" value="GENERAL SECRETION PATHWAY PROTEIN A-RELATED"/>
    <property type="match status" value="1"/>
</dbReference>
<gene>
    <name evidence="1" type="ORF">ACS15_0282</name>
</gene>
<dbReference type="Gene3D" id="3.40.50.300">
    <property type="entry name" value="P-loop containing nucleotide triphosphate hydrolases"/>
    <property type="match status" value="1"/>
</dbReference>
<dbReference type="PANTHER" id="PTHR35894:SF5">
    <property type="entry name" value="MU-LIKE PROPHAGE FLUMU DNA TRANSPOSITION PROTEIN B"/>
    <property type="match status" value="1"/>
</dbReference>
<dbReference type="RefSeq" id="WP_021196314.1">
    <property type="nucleotide sequence ID" value="NZ_CP012605.1"/>
</dbReference>
<dbReference type="InterPro" id="IPR008868">
    <property type="entry name" value="TniB"/>
</dbReference>
<dbReference type="EMBL" id="CP012605">
    <property type="protein sequence ID" value="ANH74404.1"/>
    <property type="molecule type" value="Genomic_DNA"/>
</dbReference>
<dbReference type="KEGG" id="rin:ACS15_0282"/>
<evidence type="ECO:0000313" key="1">
    <source>
        <dbReference type="EMBL" id="ANH74404.1"/>
    </source>
</evidence>
<protein>
    <submittedName>
        <fullName evidence="1">Bacterial TniB family protein</fullName>
    </submittedName>
</protein>
<dbReference type="InterPro" id="IPR027417">
    <property type="entry name" value="P-loop_NTPase"/>
</dbReference>
<name>A0AAC9BK42_9RALS</name>
<reference evidence="1 2" key="1">
    <citation type="submission" date="2015-09" db="EMBL/GenBank/DDBJ databases">
        <authorList>
            <person name="Xu Y."/>
            <person name="Nagy A."/>
            <person name="Liu N.T."/>
            <person name="Nou X."/>
        </authorList>
    </citation>
    <scope>NUCLEOTIDE SEQUENCE [LARGE SCALE GENOMIC DNA]</scope>
    <source>
        <strain evidence="1 2">FC1138</strain>
    </source>
</reference>
<dbReference type="SUPFAM" id="SSF52540">
    <property type="entry name" value="P-loop containing nucleoside triphosphate hydrolases"/>
    <property type="match status" value="1"/>
</dbReference>
<organism evidence="1 2">
    <name type="scientific">Ralstonia insidiosa</name>
    <dbReference type="NCBI Taxonomy" id="190721"/>
    <lineage>
        <taxon>Bacteria</taxon>
        <taxon>Pseudomonadati</taxon>
        <taxon>Pseudomonadota</taxon>
        <taxon>Betaproteobacteria</taxon>
        <taxon>Burkholderiales</taxon>
        <taxon>Burkholderiaceae</taxon>
        <taxon>Ralstonia</taxon>
    </lineage>
</organism>
<dbReference type="InterPro" id="IPR052026">
    <property type="entry name" value="ExeA_AAA_ATPase_DNA-bind"/>
</dbReference>
<evidence type="ECO:0000313" key="2">
    <source>
        <dbReference type="Proteomes" id="UP000077927"/>
    </source>
</evidence>
<sequence length="297" mass="32671">MTEFAHLSETAASKLALSNRDRIQHIKKARWIGYGRAREILSKLEDLLAHPAQARMPNMLLIGETNNGKTMLVSKFREKHPAEANVDGDAINIPVLYIQAPPGPDERGFYNAILTRLFEASPRSEATDAKRDRVVGVLRRVKLGMLMIDEIHHLLAGAYVKQRNCLNVLKYLGNELCVPLVGIGTAEAMRAIQTDPQLANRFTPEVLPRWERNAELARLLASFERVIPLQRASQLVSPALAARIVDAAGGTIGEMSTLLNMAAIHAIETGEERITAEILEGCGYASPVQRKQAASAL</sequence>
<dbReference type="AlphaFoldDB" id="A0AAC9BK42"/>